<feature type="compositionally biased region" description="Basic and acidic residues" evidence="1">
    <location>
        <begin position="27"/>
        <end position="40"/>
    </location>
</feature>
<name>A0A9N8I052_9STRA</name>
<dbReference type="AlphaFoldDB" id="A0A9N8I052"/>
<proteinExistence type="predicted"/>
<keyword evidence="3" id="KW-1185">Reference proteome</keyword>
<evidence type="ECO:0000313" key="3">
    <source>
        <dbReference type="Proteomes" id="UP001153069"/>
    </source>
</evidence>
<dbReference type="Proteomes" id="UP001153069">
    <property type="component" value="Unassembled WGS sequence"/>
</dbReference>
<organism evidence="2 3">
    <name type="scientific">Seminavis robusta</name>
    <dbReference type="NCBI Taxonomy" id="568900"/>
    <lineage>
        <taxon>Eukaryota</taxon>
        <taxon>Sar</taxon>
        <taxon>Stramenopiles</taxon>
        <taxon>Ochrophyta</taxon>
        <taxon>Bacillariophyta</taxon>
        <taxon>Bacillariophyceae</taxon>
        <taxon>Bacillariophycidae</taxon>
        <taxon>Naviculales</taxon>
        <taxon>Naviculaceae</taxon>
        <taxon>Seminavis</taxon>
    </lineage>
</organism>
<feature type="region of interest" description="Disordered" evidence="1">
    <location>
        <begin position="102"/>
        <end position="127"/>
    </location>
</feature>
<sequence>MEKGKSTDHTAATGNSEEDDQSQSQNDNEKLSDDLFNSREELEEAQLKASFKPTAENKSKSSSDGSAEAIGTDTLDTTQTIEIGVANIHPRQIPAWSLPTTALWCGRSGSTSSSNQQGGGNHPSCNP</sequence>
<gene>
    <name evidence="2" type="ORF">SEMRO_3440_G348070.1</name>
</gene>
<comment type="caution">
    <text evidence="2">The sequence shown here is derived from an EMBL/GenBank/DDBJ whole genome shotgun (WGS) entry which is preliminary data.</text>
</comment>
<accession>A0A9N8I052</accession>
<dbReference type="EMBL" id="CAICTM010003438">
    <property type="protein sequence ID" value="CAB9531340.1"/>
    <property type="molecule type" value="Genomic_DNA"/>
</dbReference>
<feature type="compositionally biased region" description="Low complexity" evidence="1">
    <location>
        <begin position="106"/>
        <end position="116"/>
    </location>
</feature>
<evidence type="ECO:0000313" key="2">
    <source>
        <dbReference type="EMBL" id="CAB9531340.1"/>
    </source>
</evidence>
<evidence type="ECO:0000256" key="1">
    <source>
        <dbReference type="SAM" id="MobiDB-lite"/>
    </source>
</evidence>
<reference evidence="2" key="1">
    <citation type="submission" date="2020-06" db="EMBL/GenBank/DDBJ databases">
        <authorList>
            <consortium name="Plant Systems Biology data submission"/>
        </authorList>
    </citation>
    <scope>NUCLEOTIDE SEQUENCE</scope>
    <source>
        <strain evidence="2">D6</strain>
    </source>
</reference>
<protein>
    <submittedName>
        <fullName evidence="2">Uncharacterized protein</fullName>
    </submittedName>
</protein>
<feature type="region of interest" description="Disordered" evidence="1">
    <location>
        <begin position="1"/>
        <end position="76"/>
    </location>
</feature>